<dbReference type="Proteomes" id="UP000602647">
    <property type="component" value="Unassembled WGS sequence"/>
</dbReference>
<sequence length="82" mass="9389">MGFMGVENQKLEMLFLSPEKRQPLSPLLSTNQKFLGLLLIFQGSQGVKKGEVTDQPEISRKSQIHRAKTLKFWKQIAENKNC</sequence>
<dbReference type="EMBL" id="JACRYT010000010">
    <property type="protein sequence ID" value="MBC6680207.1"/>
    <property type="molecule type" value="Genomic_DNA"/>
</dbReference>
<dbReference type="AlphaFoldDB" id="A0A923NN49"/>
<name>A0A923NN49_9FIRM</name>
<accession>A0A923NN49</accession>
<proteinExistence type="predicted"/>
<reference evidence="1" key="1">
    <citation type="submission" date="2020-08" db="EMBL/GenBank/DDBJ databases">
        <title>Genome public.</title>
        <authorList>
            <person name="Liu C."/>
            <person name="Sun Q."/>
        </authorList>
    </citation>
    <scope>NUCLEOTIDE SEQUENCE</scope>
    <source>
        <strain evidence="1">BX12</strain>
    </source>
</reference>
<gene>
    <name evidence="1" type="ORF">H9L42_10215</name>
</gene>
<evidence type="ECO:0000313" key="2">
    <source>
        <dbReference type="Proteomes" id="UP000602647"/>
    </source>
</evidence>
<dbReference type="RefSeq" id="WP_187303305.1">
    <property type="nucleotide sequence ID" value="NZ_CBCTON010000023.1"/>
</dbReference>
<protein>
    <submittedName>
        <fullName evidence="1">Uncharacterized protein</fullName>
    </submittedName>
</protein>
<organism evidence="1 2">
    <name type="scientific">Zhenpiania hominis</name>
    <dbReference type="NCBI Taxonomy" id="2763644"/>
    <lineage>
        <taxon>Bacteria</taxon>
        <taxon>Bacillati</taxon>
        <taxon>Bacillota</taxon>
        <taxon>Clostridia</taxon>
        <taxon>Peptostreptococcales</taxon>
        <taxon>Anaerovoracaceae</taxon>
        <taxon>Zhenpiania</taxon>
    </lineage>
</organism>
<keyword evidence="2" id="KW-1185">Reference proteome</keyword>
<evidence type="ECO:0000313" key="1">
    <source>
        <dbReference type="EMBL" id="MBC6680207.1"/>
    </source>
</evidence>
<comment type="caution">
    <text evidence="1">The sequence shown here is derived from an EMBL/GenBank/DDBJ whole genome shotgun (WGS) entry which is preliminary data.</text>
</comment>